<dbReference type="HAMAP" id="MF_01854">
    <property type="entry name" value="FBPase_class3"/>
    <property type="match status" value="1"/>
</dbReference>
<evidence type="ECO:0000256" key="1">
    <source>
        <dbReference type="ARBA" id="ARBA00022801"/>
    </source>
</evidence>
<dbReference type="Gene3D" id="3.60.21.10">
    <property type="match status" value="1"/>
</dbReference>
<dbReference type="InterPro" id="IPR009164">
    <property type="entry name" value="FBPtase_class3"/>
</dbReference>
<dbReference type="InterPro" id="IPR029052">
    <property type="entry name" value="Metallo-depent_PP-like"/>
</dbReference>
<gene>
    <name evidence="4" type="primary">fbp</name>
    <name evidence="5" type="ORF">CJ305_07995</name>
</gene>
<comment type="caution">
    <text evidence="5">The sequence shown here is derived from an EMBL/GenBank/DDBJ whole genome shotgun (WGS) entry which is preliminary data.</text>
</comment>
<dbReference type="RefSeq" id="WP_099645743.1">
    <property type="nucleotide sequence ID" value="NZ_KZ319289.1"/>
</dbReference>
<proteinExistence type="inferred from homology"/>
<dbReference type="EC" id="3.1.3.11" evidence="4"/>
<comment type="similarity">
    <text evidence="4">Belongs to the FBPase class 3 family.</text>
</comment>
<dbReference type="EMBL" id="NQXA01000003">
    <property type="protein sequence ID" value="PHQ29902.1"/>
    <property type="molecule type" value="Genomic_DNA"/>
</dbReference>
<keyword evidence="2 4" id="KW-0464">Manganese</keyword>
<keyword evidence="3 4" id="KW-0119">Carbohydrate metabolism</keyword>
<protein>
    <recommendedName>
        <fullName evidence="4">Fructose-1,6-bisphosphatase class 3</fullName>
        <shortName evidence="4">FBPase class 3</shortName>
        <ecNumber evidence="4">3.1.3.11</ecNumber>
    </recommendedName>
    <alternativeName>
        <fullName evidence="4">D-fructose-1,6-bisphosphate 1-phosphohydrolase class 3</fullName>
    </alternativeName>
</protein>
<evidence type="ECO:0000256" key="2">
    <source>
        <dbReference type="ARBA" id="ARBA00023211"/>
    </source>
</evidence>
<name>A0A2G1VSZ8_9FLAO</name>
<dbReference type="UniPathway" id="UPA00138"/>
<evidence type="ECO:0000256" key="4">
    <source>
        <dbReference type="HAMAP-Rule" id="MF_01854"/>
    </source>
</evidence>
<dbReference type="AlphaFoldDB" id="A0A2G1VSZ8"/>
<dbReference type="Proteomes" id="UP000229433">
    <property type="component" value="Unassembled WGS sequence"/>
</dbReference>
<dbReference type="SUPFAM" id="SSF56300">
    <property type="entry name" value="Metallo-dependent phosphatases"/>
    <property type="match status" value="1"/>
</dbReference>
<dbReference type="GO" id="GO:0042132">
    <property type="term" value="F:fructose 1,6-bisphosphate 1-phosphatase activity"/>
    <property type="evidence" value="ECO:0007669"/>
    <property type="project" value="UniProtKB-UniRule"/>
</dbReference>
<keyword evidence="6" id="KW-1185">Reference proteome</keyword>
<organism evidence="5 6">
    <name type="scientific">Leeuwenhoekiella nanhaiensis</name>
    <dbReference type="NCBI Taxonomy" id="1655491"/>
    <lineage>
        <taxon>Bacteria</taxon>
        <taxon>Pseudomonadati</taxon>
        <taxon>Bacteroidota</taxon>
        <taxon>Flavobacteriia</taxon>
        <taxon>Flavobacteriales</taxon>
        <taxon>Flavobacteriaceae</taxon>
        <taxon>Leeuwenhoekiella</taxon>
    </lineage>
</organism>
<evidence type="ECO:0000256" key="3">
    <source>
        <dbReference type="ARBA" id="ARBA00023277"/>
    </source>
</evidence>
<sequence>MQNDIKYLKLLSEQYPNTAAAAKEIVLLEALLSLPKSPELFISDIHGEHESFRHMLKNASGRIRHELLTLFKDELTEDSLRSLATLIYYPQEKLDILKSKNSDLEEFYTVAVKRLLKVAHRFTAIYTIRKLDLLLPVNYKLVIRELLDGESAPEQKFAYRQNLLRSIIAIGEGDQLIIALAEFIQRLAIAKIHVIGDIYDRGPGAEQVMDSLIAYHSVDIQWGNHDIVWMGAASGSRACMANVIRLSLRYGNTQTLENGYGINLLPLASFALEHYRDDSSLAFNPKVAPEELLNESEGWLNRIMHKAISIIQFKLEEQLISRRPELRMEHRKMLECIDFSKSELTVEGETYAMKDDFFPTIDPENPTGLSKGEQELMQQLAESFEQSVRLQEHVQFLYEKGSMYHIANDCLLFHGCIPIDKDGNLAAIELLGKKRTGREYMDFLDKLAREAYSGVSGTRENELAKDMMWYLWAGPDSPLFGKDKMATFERYFVTDEKLHKETKSPYYQYRDLPETADKILKNFGLDPANSLIINGHVPVAVKKGESPVKAEGKLLVIDGGFAKAYQEQTGIAGYTLIFDHIGKKIIAHLPFESTEKAITEELDILEAETIYSYEDKPLKVEDIRDGNKIKEQIADLKDLLNSYRLGLLTERFPRTSN</sequence>
<reference evidence="5 6" key="1">
    <citation type="submission" date="2017-08" db="EMBL/GenBank/DDBJ databases">
        <title>The whole genome shortgun sequences of strain Leeuwenhoekiella nanhaiensis G18 from the South China Sea.</title>
        <authorList>
            <person name="Liu Q."/>
        </authorList>
    </citation>
    <scope>NUCLEOTIDE SEQUENCE [LARGE SCALE GENOMIC DNA]</scope>
    <source>
        <strain evidence="5 6">G18</strain>
    </source>
</reference>
<comment type="cofactor">
    <cofactor evidence="4">
        <name>Mn(2+)</name>
        <dbReference type="ChEBI" id="CHEBI:29035"/>
    </cofactor>
</comment>
<evidence type="ECO:0000313" key="5">
    <source>
        <dbReference type="EMBL" id="PHQ29902.1"/>
    </source>
</evidence>
<keyword evidence="1 4" id="KW-0378">Hydrolase</keyword>
<evidence type="ECO:0000313" key="6">
    <source>
        <dbReference type="Proteomes" id="UP000229433"/>
    </source>
</evidence>
<comment type="pathway">
    <text evidence="4">Carbohydrate biosynthesis; gluconeogenesis.</text>
</comment>
<accession>A0A2G1VSZ8</accession>
<dbReference type="OrthoDB" id="9779903at2"/>
<dbReference type="GO" id="GO:0006094">
    <property type="term" value="P:gluconeogenesis"/>
    <property type="evidence" value="ECO:0007669"/>
    <property type="project" value="UniProtKB-UniRule"/>
</dbReference>
<comment type="catalytic activity">
    <reaction evidence="4">
        <text>beta-D-fructose 1,6-bisphosphate + H2O = beta-D-fructose 6-phosphate + phosphate</text>
        <dbReference type="Rhea" id="RHEA:11064"/>
        <dbReference type="ChEBI" id="CHEBI:15377"/>
        <dbReference type="ChEBI" id="CHEBI:32966"/>
        <dbReference type="ChEBI" id="CHEBI:43474"/>
        <dbReference type="ChEBI" id="CHEBI:57634"/>
        <dbReference type="EC" id="3.1.3.11"/>
    </reaction>
</comment>
<dbReference type="Pfam" id="PF06874">
    <property type="entry name" value="FBPase_2"/>
    <property type="match status" value="1"/>
</dbReference>